<feature type="transmembrane region" description="Helical" evidence="17">
    <location>
        <begin position="272"/>
        <end position="295"/>
    </location>
</feature>
<feature type="transmembrane region" description="Helical" evidence="17">
    <location>
        <begin position="422"/>
        <end position="442"/>
    </location>
</feature>
<evidence type="ECO:0000256" key="11">
    <source>
        <dbReference type="ARBA" id="ARBA00022989"/>
    </source>
</evidence>
<feature type="transmembrane region" description="Helical" evidence="17">
    <location>
        <begin position="241"/>
        <end position="265"/>
    </location>
</feature>
<keyword evidence="6 17" id="KW-0813">Transport</keyword>
<dbReference type="GO" id="GO:0042773">
    <property type="term" value="P:ATP synthesis coupled electron transport"/>
    <property type="evidence" value="ECO:0007669"/>
    <property type="project" value="InterPro"/>
</dbReference>
<keyword evidence="12 17" id="KW-0520">NAD</keyword>
<evidence type="ECO:0000256" key="12">
    <source>
        <dbReference type="ARBA" id="ARBA00023027"/>
    </source>
</evidence>
<evidence type="ECO:0000259" key="19">
    <source>
        <dbReference type="Pfam" id="PF01059"/>
    </source>
</evidence>
<feature type="domain" description="NADH:quinone oxidoreductase/Mrp antiporter transmembrane" evidence="18">
    <location>
        <begin position="105"/>
        <end position="386"/>
    </location>
</feature>
<geneLocation type="mitochondrion" evidence="20"/>
<dbReference type="Pfam" id="PF01059">
    <property type="entry name" value="Oxidored_q5_N"/>
    <property type="match status" value="1"/>
</dbReference>
<organism evidence="20">
    <name type="scientific">Armadillidium album</name>
    <dbReference type="NCBI Taxonomy" id="96802"/>
    <lineage>
        <taxon>Eukaryota</taxon>
        <taxon>Metazoa</taxon>
        <taxon>Ecdysozoa</taxon>
        <taxon>Arthropoda</taxon>
        <taxon>Crustacea</taxon>
        <taxon>Multicrustacea</taxon>
        <taxon>Malacostraca</taxon>
        <taxon>Eumalacostraca</taxon>
        <taxon>Peracarida</taxon>
        <taxon>Isopoda</taxon>
        <taxon>Oniscidea</taxon>
        <taxon>Crinocheta</taxon>
        <taxon>Armadillidiidae</taxon>
        <taxon>Armadillidium</taxon>
    </lineage>
</organism>
<feature type="domain" description="NADH:ubiquinone oxidoreductase chain 4 N-terminal" evidence="19">
    <location>
        <begin position="1"/>
        <end position="100"/>
    </location>
</feature>
<dbReference type="GO" id="GO:0015990">
    <property type="term" value="P:electron transport coupled proton transport"/>
    <property type="evidence" value="ECO:0007669"/>
    <property type="project" value="TreeGrafter"/>
</dbReference>
<dbReference type="EMBL" id="KX289585">
    <property type="protein sequence ID" value="APU89564.1"/>
    <property type="molecule type" value="Genomic_DNA"/>
</dbReference>
<evidence type="ECO:0000256" key="1">
    <source>
        <dbReference type="ARBA" id="ARBA00003257"/>
    </source>
</evidence>
<evidence type="ECO:0000256" key="17">
    <source>
        <dbReference type="RuleBase" id="RU003297"/>
    </source>
</evidence>
<dbReference type="InterPro" id="IPR001750">
    <property type="entry name" value="ND/Mrp_TM"/>
</dbReference>
<evidence type="ECO:0000256" key="5">
    <source>
        <dbReference type="ARBA" id="ARBA00021006"/>
    </source>
</evidence>
<proteinExistence type="inferred from homology"/>
<dbReference type="GO" id="GO:0031966">
    <property type="term" value="C:mitochondrial membrane"/>
    <property type="evidence" value="ECO:0007669"/>
    <property type="project" value="UniProtKB-SubCell"/>
</dbReference>
<keyword evidence="14 17" id="KW-0496">Mitochondrion</keyword>
<evidence type="ECO:0000256" key="9">
    <source>
        <dbReference type="ARBA" id="ARBA00022967"/>
    </source>
</evidence>
<feature type="transmembrane region" description="Helical" evidence="17">
    <location>
        <begin position="7"/>
        <end position="34"/>
    </location>
</feature>
<feature type="transmembrane region" description="Helical" evidence="17">
    <location>
        <begin position="216"/>
        <end position="235"/>
    </location>
</feature>
<accession>A0A1P8DKI9</accession>
<keyword evidence="10 17" id="KW-0249">Electron transport</keyword>
<dbReference type="GO" id="GO:0008137">
    <property type="term" value="F:NADH dehydrogenase (ubiquinone) activity"/>
    <property type="evidence" value="ECO:0007669"/>
    <property type="project" value="UniProtKB-UniRule"/>
</dbReference>
<dbReference type="GO" id="GO:0003954">
    <property type="term" value="F:NADH dehydrogenase activity"/>
    <property type="evidence" value="ECO:0007669"/>
    <property type="project" value="TreeGrafter"/>
</dbReference>
<comment type="similarity">
    <text evidence="3 17">Belongs to the complex I subunit 4 family.</text>
</comment>
<dbReference type="InterPro" id="IPR003918">
    <property type="entry name" value="NADH_UbQ_OxRdtase"/>
</dbReference>
<evidence type="ECO:0000256" key="6">
    <source>
        <dbReference type="ARBA" id="ARBA00022448"/>
    </source>
</evidence>
<protein>
    <recommendedName>
        <fullName evidence="5 17">NADH-ubiquinone oxidoreductase chain 4</fullName>
        <ecNumber evidence="4 17">7.1.1.2</ecNumber>
    </recommendedName>
</protein>
<evidence type="ECO:0000313" key="20">
    <source>
        <dbReference type="EMBL" id="APU89564.1"/>
    </source>
</evidence>
<feature type="transmembrane region" description="Helical" evidence="17">
    <location>
        <begin position="107"/>
        <end position="129"/>
    </location>
</feature>
<evidence type="ECO:0000256" key="15">
    <source>
        <dbReference type="ARBA" id="ARBA00023136"/>
    </source>
</evidence>
<feature type="transmembrane region" description="Helical" evidence="17">
    <location>
        <begin position="141"/>
        <end position="162"/>
    </location>
</feature>
<dbReference type="Pfam" id="PF00361">
    <property type="entry name" value="Proton_antipo_M"/>
    <property type="match status" value="1"/>
</dbReference>
<comment type="function">
    <text evidence="17">Core subunit of the mitochondrial membrane respiratory chain NADH dehydrogenase (Complex I) which catalyzes electron transfer from NADH through the respiratory chain, using ubiquinone as an electron acceptor. Essential for the catalytic activity and assembly of complex I.</text>
</comment>
<evidence type="ECO:0000256" key="10">
    <source>
        <dbReference type="ARBA" id="ARBA00022982"/>
    </source>
</evidence>
<keyword evidence="11 17" id="KW-1133">Transmembrane helix</keyword>
<feature type="transmembrane region" description="Helical" evidence="17">
    <location>
        <begin position="54"/>
        <end position="74"/>
    </location>
</feature>
<keyword evidence="8 17" id="KW-0812">Transmembrane</keyword>
<feature type="transmembrane region" description="Helical" evidence="17">
    <location>
        <begin position="370"/>
        <end position="399"/>
    </location>
</feature>
<evidence type="ECO:0000256" key="13">
    <source>
        <dbReference type="ARBA" id="ARBA00023075"/>
    </source>
</evidence>
<comment type="catalytic activity">
    <reaction evidence="16 17">
        <text>a ubiquinone + NADH + 5 H(+)(in) = a ubiquinol + NAD(+) + 4 H(+)(out)</text>
        <dbReference type="Rhea" id="RHEA:29091"/>
        <dbReference type="Rhea" id="RHEA-COMP:9565"/>
        <dbReference type="Rhea" id="RHEA-COMP:9566"/>
        <dbReference type="ChEBI" id="CHEBI:15378"/>
        <dbReference type="ChEBI" id="CHEBI:16389"/>
        <dbReference type="ChEBI" id="CHEBI:17976"/>
        <dbReference type="ChEBI" id="CHEBI:57540"/>
        <dbReference type="ChEBI" id="CHEBI:57945"/>
        <dbReference type="EC" id="7.1.1.2"/>
    </reaction>
</comment>
<comment type="subcellular location">
    <subcellularLocation>
        <location evidence="2 17">Mitochondrion membrane</location>
        <topology evidence="2 17">Multi-pass membrane protein</topology>
    </subcellularLocation>
</comment>
<keyword evidence="13 17" id="KW-0830">Ubiquinone</keyword>
<evidence type="ECO:0000256" key="2">
    <source>
        <dbReference type="ARBA" id="ARBA00004225"/>
    </source>
</evidence>
<evidence type="ECO:0000256" key="7">
    <source>
        <dbReference type="ARBA" id="ARBA00022660"/>
    </source>
</evidence>
<dbReference type="EC" id="7.1.1.2" evidence="4 17"/>
<keyword evidence="9" id="KW-1278">Translocase</keyword>
<evidence type="ECO:0000256" key="14">
    <source>
        <dbReference type="ARBA" id="ARBA00023128"/>
    </source>
</evidence>
<keyword evidence="15 17" id="KW-0472">Membrane</keyword>
<evidence type="ECO:0000256" key="4">
    <source>
        <dbReference type="ARBA" id="ARBA00012944"/>
    </source>
</evidence>
<feature type="transmembrane region" description="Helical" evidence="17">
    <location>
        <begin position="301"/>
        <end position="322"/>
    </location>
</feature>
<gene>
    <name evidence="20" type="primary">nad4</name>
</gene>
<evidence type="ECO:0000256" key="16">
    <source>
        <dbReference type="ARBA" id="ARBA00049551"/>
    </source>
</evidence>
<dbReference type="InterPro" id="IPR000260">
    <property type="entry name" value="NADH4_N"/>
</dbReference>
<evidence type="ECO:0000256" key="3">
    <source>
        <dbReference type="ARBA" id="ARBA00009025"/>
    </source>
</evidence>
<keyword evidence="7 17" id="KW-0679">Respiratory chain</keyword>
<evidence type="ECO:0000259" key="18">
    <source>
        <dbReference type="Pfam" id="PF00361"/>
    </source>
</evidence>
<reference evidence="20" key="1">
    <citation type="submission" date="2016-05" db="EMBL/GenBank/DDBJ databases">
        <title>Smart mitochondrial genome of Oniscidea (terrestrial crustacea).</title>
        <authorList>
            <person name="Marcade I."/>
            <person name="Quevarec L."/>
            <person name="Badawi M."/>
            <person name="Delaunay C."/>
            <person name="Lesobre J."/>
        </authorList>
    </citation>
    <scope>NUCLEOTIDE SEQUENCE</scope>
</reference>
<evidence type="ECO:0000256" key="8">
    <source>
        <dbReference type="ARBA" id="ARBA00022692"/>
    </source>
</evidence>
<name>A0A1P8DKI9_9CRUS</name>
<sequence length="446" mass="50378">MMKILLTVFAFVCGLTNFYLMLCLLTFMLMMLSFYLKHDHEYFLWYSELSWDTLSISLICLTFLILILMISSSLSNRLTLVYTPHFNFLLLSLLLFLILTFSTHNTILFYILFEASLIPTFVLILGWGYQPERSQAGMYMLMYTVLASLPLLLALSVWSSLMKSTNMHILFLNYNKTFLSDLWAISLILAFSVKLPVYMIHLWLPKAHVEAPVAGSMILAAILLKLGGYGILRIISKTSNLFLNLTPILISWAMSGGMIMALVCIFQSDIKLLIALSSVAHMSMVMAGILSLASWGINGAHYIMIGHGFCSSGLFCIANILYERVNSRSLFIIKGMQIALPILGMGWFLLCTSNMAAPPSLNLLGEMNSIIALFSWTSYLSFHLFTLVFLAAAYSLFLYSQMQHGKLPMNTKPFPSVSIREFLLLTFHWVPLNIFILAPHTIQLIM</sequence>
<comment type="function">
    <text evidence="1">Core subunit of the mitochondrial membrane respiratory chain NADH dehydrogenase (Complex I) that is believed to belong to the minimal assembly required for catalysis. Complex I functions in the transfer of electrons from NADH to the respiratory chain. The immediate electron acceptor for the enzyme is believed to be ubiquinone.</text>
</comment>
<dbReference type="AlphaFoldDB" id="A0A1P8DKI9"/>
<dbReference type="PANTHER" id="PTHR43507">
    <property type="entry name" value="NADH-UBIQUINONE OXIDOREDUCTASE CHAIN 4"/>
    <property type="match status" value="1"/>
</dbReference>
<feature type="transmembrane region" description="Helical" evidence="17">
    <location>
        <begin position="81"/>
        <end position="101"/>
    </location>
</feature>
<feature type="transmembrane region" description="Helical" evidence="17">
    <location>
        <begin position="329"/>
        <end position="350"/>
    </location>
</feature>
<dbReference type="PANTHER" id="PTHR43507:SF20">
    <property type="entry name" value="NADH-UBIQUINONE OXIDOREDUCTASE CHAIN 4"/>
    <property type="match status" value="1"/>
</dbReference>
<feature type="transmembrane region" description="Helical" evidence="17">
    <location>
        <begin position="182"/>
        <end position="204"/>
    </location>
</feature>
<dbReference type="PRINTS" id="PR01437">
    <property type="entry name" value="NUOXDRDTASE4"/>
</dbReference>
<dbReference type="GO" id="GO:0048039">
    <property type="term" value="F:ubiquinone binding"/>
    <property type="evidence" value="ECO:0007669"/>
    <property type="project" value="TreeGrafter"/>
</dbReference>